<gene>
    <name evidence="1" type="ORF">OCOJLMKI_1170</name>
</gene>
<organism evidence="1 2">
    <name type="scientific">Methylobacterium iners</name>
    <dbReference type="NCBI Taxonomy" id="418707"/>
    <lineage>
        <taxon>Bacteria</taxon>
        <taxon>Pseudomonadati</taxon>
        <taxon>Pseudomonadota</taxon>
        <taxon>Alphaproteobacteria</taxon>
        <taxon>Hyphomicrobiales</taxon>
        <taxon>Methylobacteriaceae</taxon>
        <taxon>Methylobacterium</taxon>
    </lineage>
</organism>
<dbReference type="RefSeq" id="WP_238243167.1">
    <property type="nucleotide sequence ID" value="NZ_BPQP01000017.1"/>
</dbReference>
<reference evidence="1" key="2">
    <citation type="submission" date="2021-08" db="EMBL/GenBank/DDBJ databases">
        <authorList>
            <person name="Tani A."/>
            <person name="Ola A."/>
            <person name="Ogura Y."/>
            <person name="Katsura K."/>
            <person name="Hayashi T."/>
        </authorList>
    </citation>
    <scope>NUCLEOTIDE SEQUENCE</scope>
    <source>
        <strain evidence="1">DSM 19015</strain>
    </source>
</reference>
<evidence type="ECO:0000313" key="1">
    <source>
        <dbReference type="EMBL" id="GJD93972.1"/>
    </source>
</evidence>
<protein>
    <submittedName>
        <fullName evidence="1">Uncharacterized protein</fullName>
    </submittedName>
</protein>
<evidence type="ECO:0000313" key="2">
    <source>
        <dbReference type="Proteomes" id="UP001055125"/>
    </source>
</evidence>
<name>A0ABQ4RWK0_9HYPH</name>
<comment type="caution">
    <text evidence="1">The sequence shown here is derived from an EMBL/GenBank/DDBJ whole genome shotgun (WGS) entry which is preliminary data.</text>
</comment>
<dbReference type="Proteomes" id="UP001055125">
    <property type="component" value="Unassembled WGS sequence"/>
</dbReference>
<reference evidence="1" key="1">
    <citation type="journal article" date="2021" name="Front. Microbiol.">
        <title>Comprehensive Comparative Genomics and Phenotyping of Methylobacterium Species.</title>
        <authorList>
            <person name="Alessa O."/>
            <person name="Ogura Y."/>
            <person name="Fujitani Y."/>
            <person name="Takami H."/>
            <person name="Hayashi T."/>
            <person name="Sahin N."/>
            <person name="Tani A."/>
        </authorList>
    </citation>
    <scope>NUCLEOTIDE SEQUENCE</scope>
    <source>
        <strain evidence="1">DSM 19015</strain>
    </source>
</reference>
<dbReference type="EMBL" id="BPQP01000017">
    <property type="protein sequence ID" value="GJD93972.1"/>
    <property type="molecule type" value="Genomic_DNA"/>
</dbReference>
<keyword evidence="2" id="KW-1185">Reference proteome</keyword>
<sequence>MLRKLFATVSRRDADEVLMEQQPAHFPPETMKFKPMVPVHPPPAQNDDVMQGVYEEVEKALRASGYLR</sequence>
<accession>A0ABQ4RWK0</accession>
<proteinExistence type="predicted"/>